<dbReference type="WBParaSite" id="GPUH_0002469801-mRNA-1">
    <property type="protein sequence ID" value="GPUH_0002469801-mRNA-1"/>
    <property type="gene ID" value="GPUH_0002469801"/>
</dbReference>
<proteinExistence type="predicted"/>
<evidence type="ECO:0000313" key="4">
    <source>
        <dbReference type="Proteomes" id="UP000271098"/>
    </source>
</evidence>
<dbReference type="PANTHER" id="PTHR43690">
    <property type="entry name" value="NARDILYSIN"/>
    <property type="match status" value="1"/>
</dbReference>
<dbReference type="SUPFAM" id="SSF63411">
    <property type="entry name" value="LuxS/MPP-like metallohydrolase"/>
    <property type="match status" value="1"/>
</dbReference>
<dbReference type="Gene3D" id="3.30.830.10">
    <property type="entry name" value="Metalloenzyme, LuxS/M16 peptidase-like"/>
    <property type="match status" value="1"/>
</dbReference>
<reference evidence="5" key="1">
    <citation type="submission" date="2016-06" db="UniProtKB">
        <authorList>
            <consortium name="WormBaseParasite"/>
        </authorList>
    </citation>
    <scope>IDENTIFICATION</scope>
</reference>
<protein>
    <submittedName>
        <fullName evidence="5">Peptidase_M16_M domain-containing protein</fullName>
    </submittedName>
</protein>
<evidence type="ECO:0000313" key="3">
    <source>
        <dbReference type="EMBL" id="VDN43159.1"/>
    </source>
</evidence>
<keyword evidence="4" id="KW-1185">Reference proteome</keyword>
<dbReference type="InterPro" id="IPR032632">
    <property type="entry name" value="Peptidase_M16_M"/>
</dbReference>
<dbReference type="Pfam" id="PF16187">
    <property type="entry name" value="Peptidase_M16_M"/>
    <property type="match status" value="1"/>
</dbReference>
<dbReference type="GO" id="GO:0005829">
    <property type="term" value="C:cytosol"/>
    <property type="evidence" value="ECO:0007669"/>
    <property type="project" value="TreeGrafter"/>
</dbReference>
<feature type="domain" description="Peptidase M16 middle/third" evidence="2">
    <location>
        <begin position="7"/>
        <end position="127"/>
    </location>
</feature>
<dbReference type="PANTHER" id="PTHR43690:SF18">
    <property type="entry name" value="INSULIN-DEGRADING ENZYME-RELATED"/>
    <property type="match status" value="1"/>
</dbReference>
<organism evidence="5">
    <name type="scientific">Gongylonema pulchrum</name>
    <dbReference type="NCBI Taxonomy" id="637853"/>
    <lineage>
        <taxon>Eukaryota</taxon>
        <taxon>Metazoa</taxon>
        <taxon>Ecdysozoa</taxon>
        <taxon>Nematoda</taxon>
        <taxon>Chromadorea</taxon>
        <taxon>Rhabditida</taxon>
        <taxon>Spirurina</taxon>
        <taxon>Spiruromorpha</taxon>
        <taxon>Spiruroidea</taxon>
        <taxon>Gongylonematidae</taxon>
        <taxon>Gongylonema</taxon>
    </lineage>
</organism>
<evidence type="ECO:0000313" key="5">
    <source>
        <dbReference type="WBParaSite" id="GPUH_0002469801-mRNA-1"/>
    </source>
</evidence>
<name>A0A183EUM7_9BILA</name>
<dbReference type="EMBL" id="UYRT01102028">
    <property type="protein sequence ID" value="VDN43159.1"/>
    <property type="molecule type" value="Genomic_DNA"/>
</dbReference>
<dbReference type="GO" id="GO:0004222">
    <property type="term" value="F:metalloendopeptidase activity"/>
    <property type="evidence" value="ECO:0007669"/>
    <property type="project" value="TreeGrafter"/>
</dbReference>
<dbReference type="GO" id="GO:0005739">
    <property type="term" value="C:mitochondrion"/>
    <property type="evidence" value="ECO:0007669"/>
    <property type="project" value="TreeGrafter"/>
</dbReference>
<accession>A0A183EUM7</accession>
<gene>
    <name evidence="3" type="ORF">GPUH_LOCUS24668</name>
</gene>
<dbReference type="GO" id="GO:0043171">
    <property type="term" value="P:peptide catabolic process"/>
    <property type="evidence" value="ECO:0007669"/>
    <property type="project" value="TreeGrafter"/>
</dbReference>
<keyword evidence="1" id="KW-0479">Metal-binding</keyword>
<evidence type="ECO:0000256" key="1">
    <source>
        <dbReference type="ARBA" id="ARBA00022723"/>
    </source>
</evidence>
<reference evidence="3 4" key="2">
    <citation type="submission" date="2018-11" db="EMBL/GenBank/DDBJ databases">
        <authorList>
            <consortium name="Pathogen Informatics"/>
        </authorList>
    </citation>
    <scope>NUCLEOTIDE SEQUENCE [LARGE SCALE GENOMIC DNA]</scope>
</reference>
<dbReference type="Proteomes" id="UP000271098">
    <property type="component" value="Unassembled WGS sequence"/>
</dbReference>
<dbReference type="AlphaFoldDB" id="A0A183EUM7"/>
<evidence type="ECO:0000259" key="2">
    <source>
        <dbReference type="Pfam" id="PF16187"/>
    </source>
</evidence>
<dbReference type="InterPro" id="IPR050626">
    <property type="entry name" value="Peptidase_M16"/>
</dbReference>
<sequence>MISLNWYSDKESPLNYVTQLSAELHRIPFEDVICVDYKTDIYKPELIEEVIEQMKPENMFCTIVSQSFAGNESNIKEKWYGTEYNYSKIEEDVLAKFSSAIDSVPDFLSLPVENEYIPSKFDLKPREETRLN</sequence>
<dbReference type="GO" id="GO:0051603">
    <property type="term" value="P:proteolysis involved in protein catabolic process"/>
    <property type="evidence" value="ECO:0007669"/>
    <property type="project" value="TreeGrafter"/>
</dbReference>
<dbReference type="OrthoDB" id="7784541at2759"/>
<dbReference type="GO" id="GO:0046872">
    <property type="term" value="F:metal ion binding"/>
    <property type="evidence" value="ECO:0007669"/>
    <property type="project" value="UniProtKB-KW"/>
</dbReference>
<dbReference type="InterPro" id="IPR011249">
    <property type="entry name" value="Metalloenz_LuxS/M16"/>
</dbReference>